<protein>
    <recommendedName>
        <fullName evidence="3">Three-Cys-motif partner protein TcmP</fullName>
    </recommendedName>
</protein>
<evidence type="ECO:0000313" key="2">
    <source>
        <dbReference type="Proteomes" id="UP000466632"/>
    </source>
</evidence>
<proteinExistence type="predicted"/>
<reference evidence="1 2" key="1">
    <citation type="journal article" date="2019" name="Emerg. Microbes Infect.">
        <title>Comprehensive subspecies identification of 175 nontuberculous mycobacteria species based on 7547 genomic profiles.</title>
        <authorList>
            <person name="Matsumoto Y."/>
            <person name="Kinjo T."/>
            <person name="Motooka D."/>
            <person name="Nabeya D."/>
            <person name="Jung N."/>
            <person name="Uechi K."/>
            <person name="Horii T."/>
            <person name="Iida T."/>
            <person name="Fujita J."/>
            <person name="Nakamura S."/>
        </authorList>
    </citation>
    <scope>NUCLEOTIDE SEQUENCE [LARGE SCALE GENOMIC DNA]</scope>
    <source>
        <strain evidence="1 2">JCM 16018</strain>
    </source>
</reference>
<dbReference type="KEGG" id="mseo:MSEO_32570"/>
<organism evidence="1 2">
    <name type="scientific">Mycobacterium seoulense</name>
    <dbReference type="NCBI Taxonomy" id="386911"/>
    <lineage>
        <taxon>Bacteria</taxon>
        <taxon>Bacillati</taxon>
        <taxon>Actinomycetota</taxon>
        <taxon>Actinomycetes</taxon>
        <taxon>Mycobacteriales</taxon>
        <taxon>Mycobacteriaceae</taxon>
        <taxon>Mycobacterium</taxon>
    </lineage>
</organism>
<dbReference type="Proteomes" id="UP000466632">
    <property type="component" value="Chromosome"/>
</dbReference>
<keyword evidence="2" id="KW-1185">Reference proteome</keyword>
<sequence length="388" mass="43270">MSAPLDTLHLDGEEHHVTRKEELRKQVDYPSDPHTRLKHAFYRRYIACWMGKVLQGRWAKPGTIIDGFAGSGMYSDGLDGSAIMIAKLFREHICRPNFEPLTYVTNDLDPRRCEGLGGRMKALPADDRIHHVPVGPKKFEDIVADVRTQHAPPGTQTLWIIDPYGLKQIPWSIVSEIVKVPKNDAVITFMADEAHRYRTNPAMVSVMNGLYGDDSWQTIPDGLSTAQSKAALVKLYCDKLEALGCHASSFDVDVARRYTRYSLIFATHHQAGLECWNSAKWSADPTSGRGASAATAFQPSLLEPDIEPLIDDFRKRVGIHDFTELVNQAQILGHTEPHVRSALDELFREGLVVRLSPAETPKKAPWPATSRIRIFEAGPDDGGDVIEA</sequence>
<accession>A0A7I7P4S2</accession>
<gene>
    <name evidence="1" type="ORF">MSEO_32570</name>
</gene>
<dbReference type="InterPro" id="IPR031009">
    <property type="entry name" value="Tcm_partner"/>
</dbReference>
<dbReference type="EMBL" id="AP022582">
    <property type="protein sequence ID" value="BBY02758.1"/>
    <property type="molecule type" value="Genomic_DNA"/>
</dbReference>
<evidence type="ECO:0000313" key="1">
    <source>
        <dbReference type="EMBL" id="BBY02758.1"/>
    </source>
</evidence>
<dbReference type="NCBIfam" id="TIGR04474">
    <property type="entry name" value="tcm_partner"/>
    <property type="match status" value="1"/>
</dbReference>
<evidence type="ECO:0008006" key="3">
    <source>
        <dbReference type="Google" id="ProtNLM"/>
    </source>
</evidence>
<name>A0A7I7P4S2_9MYCO</name>
<dbReference type="AlphaFoldDB" id="A0A7I7P4S2"/>